<evidence type="ECO:0000256" key="2">
    <source>
        <dbReference type="ARBA" id="ARBA00023004"/>
    </source>
</evidence>
<dbReference type="GO" id="GO:0009055">
    <property type="term" value="F:electron transfer activity"/>
    <property type="evidence" value="ECO:0007669"/>
    <property type="project" value="UniProtKB-UniRule"/>
</dbReference>
<dbReference type="KEGG" id="bhc:JFL75_10715"/>
<keyword evidence="4" id="KW-0813">Transport</keyword>
<dbReference type="SUPFAM" id="SSF54862">
    <property type="entry name" value="4Fe-4S ferredoxins"/>
    <property type="match status" value="1"/>
</dbReference>
<dbReference type="Pfam" id="PF13370">
    <property type="entry name" value="Fer4_13"/>
    <property type="match status" value="1"/>
</dbReference>
<dbReference type="AlphaFoldDB" id="A0A7T7XJJ9"/>
<evidence type="ECO:0000313" key="7">
    <source>
        <dbReference type="Proteomes" id="UP000595917"/>
    </source>
</evidence>
<dbReference type="PROSITE" id="PS51379">
    <property type="entry name" value="4FE4S_FER_2"/>
    <property type="match status" value="1"/>
</dbReference>
<sequence>MAITRVWLDESEGDCISCGTCEAVCPEVFSIPDKMVVNDGVDFSQYEDGIREAIEACPTSVIKAE</sequence>
<keyword evidence="3 4" id="KW-0411">Iron-sulfur</keyword>
<name>A0A7T7XJJ9_9SPIR</name>
<dbReference type="PROSITE" id="PS00198">
    <property type="entry name" value="4FE4S_FER_1"/>
    <property type="match status" value="1"/>
</dbReference>
<evidence type="ECO:0000256" key="3">
    <source>
        <dbReference type="ARBA" id="ARBA00023014"/>
    </source>
</evidence>
<dbReference type="InterPro" id="IPR017900">
    <property type="entry name" value="4Fe4S_Fe_S_CS"/>
</dbReference>
<accession>A0A7T7XJJ9</accession>
<dbReference type="PRINTS" id="PR00352">
    <property type="entry name" value="3FE4SFRDOXIN"/>
</dbReference>
<evidence type="ECO:0000256" key="4">
    <source>
        <dbReference type="RuleBase" id="RU368020"/>
    </source>
</evidence>
<protein>
    <recommendedName>
        <fullName evidence="4">Ferredoxin</fullName>
    </recommendedName>
</protein>
<evidence type="ECO:0000256" key="1">
    <source>
        <dbReference type="ARBA" id="ARBA00022723"/>
    </source>
</evidence>
<dbReference type="GO" id="GO:0051536">
    <property type="term" value="F:iron-sulfur cluster binding"/>
    <property type="evidence" value="ECO:0007669"/>
    <property type="project" value="UniProtKB-KW"/>
</dbReference>
<feature type="domain" description="4Fe-4S ferredoxin-type" evidence="5">
    <location>
        <begin position="4"/>
        <end position="34"/>
    </location>
</feature>
<gene>
    <name evidence="6" type="ORF">JFL75_10715</name>
</gene>
<dbReference type="RefSeq" id="WP_215624738.1">
    <property type="nucleotide sequence ID" value="NZ_CP067089.2"/>
</dbReference>
<dbReference type="GO" id="GO:0005506">
    <property type="term" value="F:iron ion binding"/>
    <property type="evidence" value="ECO:0007669"/>
    <property type="project" value="UniProtKB-UniRule"/>
</dbReference>
<keyword evidence="1 4" id="KW-0479">Metal-binding</keyword>
<dbReference type="InterPro" id="IPR017896">
    <property type="entry name" value="4Fe4S_Fe-S-bd"/>
</dbReference>
<evidence type="ECO:0000313" key="6">
    <source>
        <dbReference type="EMBL" id="QQO07433.1"/>
    </source>
</evidence>
<keyword evidence="2 4" id="KW-0408">Iron</keyword>
<organism evidence="6 7">
    <name type="scientific">Breznakiella homolactica</name>
    <dbReference type="NCBI Taxonomy" id="2798577"/>
    <lineage>
        <taxon>Bacteria</taxon>
        <taxon>Pseudomonadati</taxon>
        <taxon>Spirochaetota</taxon>
        <taxon>Spirochaetia</taxon>
        <taxon>Spirochaetales</taxon>
        <taxon>Breznakiellaceae</taxon>
        <taxon>Breznakiella</taxon>
    </lineage>
</organism>
<keyword evidence="4" id="KW-0249">Electron transport</keyword>
<dbReference type="InterPro" id="IPR001080">
    <property type="entry name" value="3Fe4S_ferredoxin"/>
</dbReference>
<keyword evidence="7" id="KW-1185">Reference proteome</keyword>
<reference evidence="6" key="1">
    <citation type="submission" date="2021-01" db="EMBL/GenBank/DDBJ databases">
        <title>Description of Breznakiella homolactica.</title>
        <authorList>
            <person name="Song Y."/>
            <person name="Brune A."/>
        </authorList>
    </citation>
    <scope>NUCLEOTIDE SEQUENCE</scope>
    <source>
        <strain evidence="6">RmG30</strain>
    </source>
</reference>
<dbReference type="EMBL" id="CP067089">
    <property type="protein sequence ID" value="QQO07433.1"/>
    <property type="molecule type" value="Genomic_DNA"/>
</dbReference>
<evidence type="ECO:0000259" key="5">
    <source>
        <dbReference type="PROSITE" id="PS51379"/>
    </source>
</evidence>
<proteinExistence type="predicted"/>
<comment type="function">
    <text evidence="4">Ferredoxins are iron-sulfur proteins that transfer electrons in a wide variety of metabolic reactions.</text>
</comment>
<dbReference type="Gene3D" id="3.30.70.20">
    <property type="match status" value="1"/>
</dbReference>
<dbReference type="Proteomes" id="UP000595917">
    <property type="component" value="Chromosome"/>
</dbReference>